<keyword evidence="1" id="KW-0472">Membrane</keyword>
<feature type="transmembrane region" description="Helical" evidence="1">
    <location>
        <begin position="6"/>
        <end position="27"/>
    </location>
</feature>
<dbReference type="EMBL" id="MPUH01001249">
    <property type="protein sequence ID" value="OMJ69039.1"/>
    <property type="molecule type" value="Genomic_DNA"/>
</dbReference>
<keyword evidence="4" id="KW-1185">Reference proteome</keyword>
<keyword evidence="1" id="KW-0812">Transmembrane</keyword>
<dbReference type="GO" id="GO:0005525">
    <property type="term" value="F:GTP binding"/>
    <property type="evidence" value="ECO:0007669"/>
    <property type="project" value="InterPro"/>
</dbReference>
<gene>
    <name evidence="3" type="ORF">SteCoe_33352</name>
</gene>
<evidence type="ECO:0000256" key="1">
    <source>
        <dbReference type="SAM" id="Phobius"/>
    </source>
</evidence>
<dbReference type="SUPFAM" id="SSF52540">
    <property type="entry name" value="P-loop containing nucleoside triphosphate hydrolases"/>
    <property type="match status" value="2"/>
</dbReference>
<dbReference type="InterPro" id="IPR027417">
    <property type="entry name" value="P-loop_NTPase"/>
</dbReference>
<feature type="domain" description="G" evidence="2">
    <location>
        <begin position="132"/>
        <end position="263"/>
    </location>
</feature>
<dbReference type="InterPro" id="IPR025662">
    <property type="entry name" value="Sigma_54_int_dom_ATP-bd_1"/>
</dbReference>
<comment type="caution">
    <text evidence="3">The sequence shown here is derived from an EMBL/GenBank/DDBJ whole genome shotgun (WGS) entry which is preliminary data.</text>
</comment>
<name>A0A1R2AWY1_9CILI</name>
<evidence type="ECO:0000313" key="3">
    <source>
        <dbReference type="EMBL" id="OMJ69039.1"/>
    </source>
</evidence>
<protein>
    <recommendedName>
        <fullName evidence="2">G domain-containing protein</fullName>
    </recommendedName>
</protein>
<accession>A0A1R2AWY1</accession>
<dbReference type="AlphaFoldDB" id="A0A1R2AWY1"/>
<sequence length="354" mass="41326">MISLTLISIFIPISISILIFGLFKTLYKNKSNKKVIPSQENEFLFENIEDKKNLLTEEEKNILSSISPMHEHSKEDNISIDEKEDNISIDEKEDNISIDKKEIEIDIKNYIEINNNQNNLISIKENHLKKVIMIIGETGTGKSSFLNELSNAIENNTIDNLKVYFKLLNFSDINKEVDVLFNDKIKFNCQSNIVHTKVSSIIRSKSSKNIDFILIDTPGMVCERDGSIDMQFIECIEELFNFIENIDYLVFIEKSDKISCQRSIVKTISEFILRYKNKISKVLPVFSFYPGSLVFDQKNFPFPKEMCYKEIFKCNNLIFDFSDDEWKQMPEKKSRKIYTKSQKKMMKIIDLISN</sequence>
<dbReference type="Pfam" id="PF01926">
    <property type="entry name" value="MMR_HSR1"/>
    <property type="match status" value="1"/>
</dbReference>
<reference evidence="3 4" key="1">
    <citation type="submission" date="2016-11" db="EMBL/GenBank/DDBJ databases">
        <title>The macronuclear genome of Stentor coeruleus: a giant cell with tiny introns.</title>
        <authorList>
            <person name="Slabodnick M."/>
            <person name="Ruby J.G."/>
            <person name="Reiff S.B."/>
            <person name="Swart E.C."/>
            <person name="Gosai S."/>
            <person name="Prabakaran S."/>
            <person name="Witkowska E."/>
            <person name="Larue G.E."/>
            <person name="Fisher S."/>
            <person name="Freeman R.M."/>
            <person name="Gunawardena J."/>
            <person name="Chu W."/>
            <person name="Stover N.A."/>
            <person name="Gregory B.D."/>
            <person name="Nowacki M."/>
            <person name="Derisi J."/>
            <person name="Roy S.W."/>
            <person name="Marshall W.F."/>
            <person name="Sood P."/>
        </authorList>
    </citation>
    <scope>NUCLEOTIDE SEQUENCE [LARGE SCALE GENOMIC DNA]</scope>
    <source>
        <strain evidence="3">WM001</strain>
    </source>
</reference>
<keyword evidence="1" id="KW-1133">Transmembrane helix</keyword>
<proteinExistence type="predicted"/>
<dbReference type="InterPro" id="IPR006073">
    <property type="entry name" value="GTP-bd"/>
</dbReference>
<evidence type="ECO:0000313" key="4">
    <source>
        <dbReference type="Proteomes" id="UP000187209"/>
    </source>
</evidence>
<organism evidence="3 4">
    <name type="scientific">Stentor coeruleus</name>
    <dbReference type="NCBI Taxonomy" id="5963"/>
    <lineage>
        <taxon>Eukaryota</taxon>
        <taxon>Sar</taxon>
        <taxon>Alveolata</taxon>
        <taxon>Ciliophora</taxon>
        <taxon>Postciliodesmatophora</taxon>
        <taxon>Heterotrichea</taxon>
        <taxon>Heterotrichida</taxon>
        <taxon>Stentoridae</taxon>
        <taxon>Stentor</taxon>
    </lineage>
</organism>
<dbReference type="Proteomes" id="UP000187209">
    <property type="component" value="Unassembled WGS sequence"/>
</dbReference>
<dbReference type="OrthoDB" id="313398at2759"/>
<dbReference type="PROSITE" id="PS00675">
    <property type="entry name" value="SIGMA54_INTERACT_1"/>
    <property type="match status" value="1"/>
</dbReference>
<evidence type="ECO:0000259" key="2">
    <source>
        <dbReference type="Pfam" id="PF01926"/>
    </source>
</evidence>
<dbReference type="Gene3D" id="3.40.50.300">
    <property type="entry name" value="P-loop containing nucleotide triphosphate hydrolases"/>
    <property type="match status" value="1"/>
</dbReference>